<evidence type="ECO:0000256" key="6">
    <source>
        <dbReference type="PROSITE-ProRule" id="PRU00169"/>
    </source>
</evidence>
<dbReference type="Proteomes" id="UP000185783">
    <property type="component" value="Unassembled WGS sequence"/>
</dbReference>
<dbReference type="EMBL" id="LVVZ01000007">
    <property type="protein sequence ID" value="OKL45099.1"/>
    <property type="molecule type" value="Genomic_DNA"/>
</dbReference>
<dbReference type="Gene3D" id="3.40.50.2300">
    <property type="match status" value="1"/>
</dbReference>
<proteinExistence type="predicted"/>
<evidence type="ECO:0000256" key="3">
    <source>
        <dbReference type="ARBA" id="ARBA00023015"/>
    </source>
</evidence>
<evidence type="ECO:0000256" key="1">
    <source>
        <dbReference type="ARBA" id="ARBA00022553"/>
    </source>
</evidence>
<keyword evidence="11" id="KW-1185">Reference proteome</keyword>
<dbReference type="InterPro" id="IPR016032">
    <property type="entry name" value="Sig_transdc_resp-reg_C-effctor"/>
</dbReference>
<dbReference type="SMART" id="SM00862">
    <property type="entry name" value="Trans_reg_C"/>
    <property type="match status" value="1"/>
</dbReference>
<feature type="DNA-binding region" description="OmpR/PhoB-type" evidence="7">
    <location>
        <begin position="135"/>
        <end position="235"/>
    </location>
</feature>
<evidence type="ECO:0000256" key="2">
    <source>
        <dbReference type="ARBA" id="ARBA00023012"/>
    </source>
</evidence>
<dbReference type="Gene3D" id="1.10.10.10">
    <property type="entry name" value="Winged helix-like DNA-binding domain superfamily/Winged helix DNA-binding domain"/>
    <property type="match status" value="1"/>
</dbReference>
<organism evidence="10 11">
    <name type="scientific">Pseudovibrio exalbescens</name>
    <dbReference type="NCBI Taxonomy" id="197461"/>
    <lineage>
        <taxon>Bacteria</taxon>
        <taxon>Pseudomonadati</taxon>
        <taxon>Pseudomonadota</taxon>
        <taxon>Alphaproteobacteria</taxon>
        <taxon>Hyphomicrobiales</taxon>
        <taxon>Stappiaceae</taxon>
        <taxon>Pseudovibrio</taxon>
    </lineage>
</organism>
<dbReference type="PANTHER" id="PTHR48111:SF4">
    <property type="entry name" value="DNA-BINDING DUAL TRANSCRIPTIONAL REGULATOR OMPR"/>
    <property type="match status" value="1"/>
</dbReference>
<comment type="caution">
    <text evidence="10">The sequence shown here is derived from an EMBL/GenBank/DDBJ whole genome shotgun (WGS) entry which is preliminary data.</text>
</comment>
<dbReference type="InterPro" id="IPR039420">
    <property type="entry name" value="WalR-like"/>
</dbReference>
<dbReference type="RefSeq" id="WP_028481609.1">
    <property type="nucleotide sequence ID" value="NZ_LVVZ01000007.1"/>
</dbReference>
<dbReference type="InterPro" id="IPR001867">
    <property type="entry name" value="OmpR/PhoB-type_DNA-bd"/>
</dbReference>
<feature type="domain" description="OmpR/PhoB-type" evidence="9">
    <location>
        <begin position="135"/>
        <end position="235"/>
    </location>
</feature>
<dbReference type="GO" id="GO:0032993">
    <property type="term" value="C:protein-DNA complex"/>
    <property type="evidence" value="ECO:0007669"/>
    <property type="project" value="TreeGrafter"/>
</dbReference>
<keyword evidence="1 6" id="KW-0597">Phosphoprotein</keyword>
<dbReference type="PROSITE" id="PS50110">
    <property type="entry name" value="RESPONSE_REGULATORY"/>
    <property type="match status" value="1"/>
</dbReference>
<dbReference type="SUPFAM" id="SSF46894">
    <property type="entry name" value="C-terminal effector domain of the bipartite response regulators"/>
    <property type="match status" value="1"/>
</dbReference>
<name>A0A1U7JK50_9HYPH</name>
<keyword evidence="4 7" id="KW-0238">DNA-binding</keyword>
<dbReference type="InterPro" id="IPR011006">
    <property type="entry name" value="CheY-like_superfamily"/>
</dbReference>
<feature type="modified residue" description="4-aspartylphosphate" evidence="6">
    <location>
        <position position="56"/>
    </location>
</feature>
<dbReference type="Gene3D" id="6.10.250.690">
    <property type="match status" value="1"/>
</dbReference>
<dbReference type="InterPro" id="IPR036388">
    <property type="entry name" value="WH-like_DNA-bd_sf"/>
</dbReference>
<keyword evidence="2" id="KW-0902">Two-component regulatory system</keyword>
<dbReference type="GO" id="GO:0000156">
    <property type="term" value="F:phosphorelay response regulator activity"/>
    <property type="evidence" value="ECO:0007669"/>
    <property type="project" value="TreeGrafter"/>
</dbReference>
<dbReference type="GO" id="GO:0000976">
    <property type="term" value="F:transcription cis-regulatory region binding"/>
    <property type="evidence" value="ECO:0007669"/>
    <property type="project" value="TreeGrafter"/>
</dbReference>
<dbReference type="SMART" id="SM00448">
    <property type="entry name" value="REC"/>
    <property type="match status" value="1"/>
</dbReference>
<reference evidence="10 11" key="1">
    <citation type="submission" date="2016-03" db="EMBL/GenBank/DDBJ databases">
        <title>Genome sequence of Nesiotobacter sp. nov., a moderately halophilic alphaproteobacterium isolated from the Yellow Sea, China.</title>
        <authorList>
            <person name="Zhang G."/>
            <person name="Zhang R."/>
        </authorList>
    </citation>
    <scope>NUCLEOTIDE SEQUENCE [LARGE SCALE GENOMIC DNA]</scope>
    <source>
        <strain evidence="10 11">WB1-6</strain>
    </source>
</reference>
<evidence type="ECO:0000313" key="11">
    <source>
        <dbReference type="Proteomes" id="UP000185783"/>
    </source>
</evidence>
<dbReference type="PROSITE" id="PS51755">
    <property type="entry name" value="OMPR_PHOB"/>
    <property type="match status" value="1"/>
</dbReference>
<evidence type="ECO:0000259" key="9">
    <source>
        <dbReference type="PROSITE" id="PS51755"/>
    </source>
</evidence>
<dbReference type="CDD" id="cd00383">
    <property type="entry name" value="trans_reg_C"/>
    <property type="match status" value="1"/>
</dbReference>
<dbReference type="PANTHER" id="PTHR48111">
    <property type="entry name" value="REGULATOR OF RPOS"/>
    <property type="match status" value="1"/>
</dbReference>
<dbReference type="Pfam" id="PF00072">
    <property type="entry name" value="Response_reg"/>
    <property type="match status" value="1"/>
</dbReference>
<feature type="domain" description="Response regulatory" evidence="8">
    <location>
        <begin position="7"/>
        <end position="120"/>
    </location>
</feature>
<accession>A0A1U7JK50</accession>
<dbReference type="SUPFAM" id="SSF52172">
    <property type="entry name" value="CheY-like"/>
    <property type="match status" value="1"/>
</dbReference>
<dbReference type="GO" id="GO:0005829">
    <property type="term" value="C:cytosol"/>
    <property type="evidence" value="ECO:0007669"/>
    <property type="project" value="TreeGrafter"/>
</dbReference>
<evidence type="ECO:0000256" key="5">
    <source>
        <dbReference type="ARBA" id="ARBA00023163"/>
    </source>
</evidence>
<dbReference type="STRING" id="197461.A3843_04930"/>
<evidence type="ECO:0000259" key="8">
    <source>
        <dbReference type="PROSITE" id="PS50110"/>
    </source>
</evidence>
<dbReference type="Pfam" id="PF00486">
    <property type="entry name" value="Trans_reg_C"/>
    <property type="match status" value="1"/>
</dbReference>
<dbReference type="GO" id="GO:0006355">
    <property type="term" value="P:regulation of DNA-templated transcription"/>
    <property type="evidence" value="ECO:0007669"/>
    <property type="project" value="InterPro"/>
</dbReference>
<gene>
    <name evidence="10" type="ORF">A3843_04930</name>
</gene>
<protein>
    <submittedName>
        <fullName evidence="10">DNA-binding response regulator</fullName>
    </submittedName>
</protein>
<dbReference type="InterPro" id="IPR001789">
    <property type="entry name" value="Sig_transdc_resp-reg_receiver"/>
</dbReference>
<sequence length="240" mass="26653">MMTSNKTLLIVDDDEEIASLTASFLRDRGYTVLTANSAEDAEQVLKANTVDLMVLDIMLPGESGLSLCQKVRQTSKLPIIIISAITGDTERIVGLELGADDYLEKPFNPRELQARIFAIFRRTEEPGATGARLKARRYEFGGWLLDEATRHLKAPDGVLVHLSSSEFDALLTLVKSPQKPVSRDTLGRVLRGTGVNSHDRSIDILISRLRKKLAQTDPAKDFISTVRHQGYVFSYPVQQV</sequence>
<dbReference type="AlphaFoldDB" id="A0A1U7JK50"/>
<evidence type="ECO:0000313" key="10">
    <source>
        <dbReference type="EMBL" id="OKL45099.1"/>
    </source>
</evidence>
<evidence type="ECO:0000256" key="7">
    <source>
        <dbReference type="PROSITE-ProRule" id="PRU01091"/>
    </source>
</evidence>
<keyword evidence="3" id="KW-0805">Transcription regulation</keyword>
<keyword evidence="5" id="KW-0804">Transcription</keyword>
<evidence type="ECO:0000256" key="4">
    <source>
        <dbReference type="ARBA" id="ARBA00023125"/>
    </source>
</evidence>